<dbReference type="AlphaFoldDB" id="X0WQI0"/>
<protein>
    <submittedName>
        <fullName evidence="1">Uncharacterized protein</fullName>
    </submittedName>
</protein>
<accession>X0WQI0</accession>
<comment type="caution">
    <text evidence="1">The sequence shown here is derived from an EMBL/GenBank/DDBJ whole genome shotgun (WGS) entry which is preliminary data.</text>
</comment>
<reference evidence="1" key="1">
    <citation type="journal article" date="2014" name="Front. Microbiol.">
        <title>High frequency of phylogenetically diverse reductive dehalogenase-homologous genes in deep subseafloor sedimentary metagenomes.</title>
        <authorList>
            <person name="Kawai M."/>
            <person name="Futagami T."/>
            <person name="Toyoda A."/>
            <person name="Takaki Y."/>
            <person name="Nishi S."/>
            <person name="Hori S."/>
            <person name="Arai W."/>
            <person name="Tsubouchi T."/>
            <person name="Morono Y."/>
            <person name="Uchiyama I."/>
            <person name="Ito T."/>
            <person name="Fujiyama A."/>
            <person name="Inagaki F."/>
            <person name="Takami H."/>
        </authorList>
    </citation>
    <scope>NUCLEOTIDE SEQUENCE</scope>
    <source>
        <strain evidence="1">Expedition CK06-06</strain>
    </source>
</reference>
<sequence>MLGIKIDHDIAIPAIIADKATAPIPVRAPFLNVIIRAKTTIITNQRPRTTLTNAT</sequence>
<feature type="non-terminal residue" evidence="1">
    <location>
        <position position="55"/>
    </location>
</feature>
<dbReference type="EMBL" id="BARS01044136">
    <property type="protein sequence ID" value="GAG32915.1"/>
    <property type="molecule type" value="Genomic_DNA"/>
</dbReference>
<organism evidence="1">
    <name type="scientific">marine sediment metagenome</name>
    <dbReference type="NCBI Taxonomy" id="412755"/>
    <lineage>
        <taxon>unclassified sequences</taxon>
        <taxon>metagenomes</taxon>
        <taxon>ecological metagenomes</taxon>
    </lineage>
</organism>
<evidence type="ECO:0000313" key="1">
    <source>
        <dbReference type="EMBL" id="GAG32915.1"/>
    </source>
</evidence>
<name>X0WQI0_9ZZZZ</name>
<proteinExistence type="predicted"/>
<gene>
    <name evidence="1" type="ORF">S01H1_66730</name>
</gene>